<comment type="caution">
    <text evidence="3">The sequence shown here is derived from an EMBL/GenBank/DDBJ whole genome shotgun (WGS) entry which is preliminary data.</text>
</comment>
<gene>
    <name evidence="3" type="ORF">UT08_C0004G0066</name>
</gene>
<dbReference type="AlphaFoldDB" id="A0A0G0NIN7"/>
<dbReference type="Proteomes" id="UP000034081">
    <property type="component" value="Unassembled WGS sequence"/>
</dbReference>
<dbReference type="PANTHER" id="PTHR10859:SF91">
    <property type="entry name" value="DOLICHYL-PHOSPHATE BETA-GLUCOSYLTRANSFERASE"/>
    <property type="match status" value="1"/>
</dbReference>
<proteinExistence type="predicted"/>
<dbReference type="Pfam" id="PF00535">
    <property type="entry name" value="Glycos_transf_2"/>
    <property type="match status" value="1"/>
</dbReference>
<dbReference type="STRING" id="1618570.UT08_C0004G0066"/>
<dbReference type="CDD" id="cd04179">
    <property type="entry name" value="DPM_DPG-synthase_like"/>
    <property type="match status" value="1"/>
</dbReference>
<feature type="transmembrane region" description="Helical" evidence="1">
    <location>
        <begin position="185"/>
        <end position="203"/>
    </location>
</feature>
<feature type="domain" description="Glycosyltransferase 2-like" evidence="2">
    <location>
        <begin position="7"/>
        <end position="167"/>
    </location>
</feature>
<dbReference type="EMBL" id="LBVL01000004">
    <property type="protein sequence ID" value="KKQ85754.1"/>
    <property type="molecule type" value="Genomic_DNA"/>
</dbReference>
<dbReference type="PANTHER" id="PTHR10859">
    <property type="entry name" value="GLYCOSYL TRANSFERASE"/>
    <property type="match status" value="1"/>
</dbReference>
<evidence type="ECO:0000256" key="1">
    <source>
        <dbReference type="SAM" id="Phobius"/>
    </source>
</evidence>
<reference evidence="3 4" key="1">
    <citation type="journal article" date="2015" name="Nature">
        <title>rRNA introns, odd ribosomes, and small enigmatic genomes across a large radiation of phyla.</title>
        <authorList>
            <person name="Brown C.T."/>
            <person name="Hug L.A."/>
            <person name="Thomas B.C."/>
            <person name="Sharon I."/>
            <person name="Castelle C.J."/>
            <person name="Singh A."/>
            <person name="Wilkins M.J."/>
            <person name="Williams K.H."/>
            <person name="Banfield J.F."/>
        </authorList>
    </citation>
    <scope>NUCLEOTIDE SEQUENCE [LARGE SCALE GENOMIC DNA]</scope>
</reference>
<keyword evidence="1" id="KW-1133">Transmembrane helix</keyword>
<name>A0A0G0NIN7_9BACT</name>
<evidence type="ECO:0000259" key="2">
    <source>
        <dbReference type="Pfam" id="PF00535"/>
    </source>
</evidence>
<dbReference type="Gene3D" id="3.90.550.10">
    <property type="entry name" value="Spore Coat Polysaccharide Biosynthesis Protein SpsA, Chain A"/>
    <property type="match status" value="1"/>
</dbReference>
<dbReference type="GO" id="GO:0006487">
    <property type="term" value="P:protein N-linked glycosylation"/>
    <property type="evidence" value="ECO:0007669"/>
    <property type="project" value="TreeGrafter"/>
</dbReference>
<dbReference type="InterPro" id="IPR001173">
    <property type="entry name" value="Glyco_trans_2-like"/>
</dbReference>
<organism evidence="3 4">
    <name type="scientific">Candidatus Woesebacteria bacterium GW2011_GWB1_38_8</name>
    <dbReference type="NCBI Taxonomy" id="1618570"/>
    <lineage>
        <taxon>Bacteria</taxon>
        <taxon>Candidatus Woeseibacteriota</taxon>
    </lineage>
</organism>
<evidence type="ECO:0000313" key="4">
    <source>
        <dbReference type="Proteomes" id="UP000034081"/>
    </source>
</evidence>
<protein>
    <recommendedName>
        <fullName evidence="2">Glycosyltransferase 2-like domain-containing protein</fullName>
    </recommendedName>
</protein>
<dbReference type="InterPro" id="IPR029044">
    <property type="entry name" value="Nucleotide-diphossugar_trans"/>
</dbReference>
<keyword evidence="1" id="KW-0812">Transmembrane</keyword>
<dbReference type="SUPFAM" id="SSF53448">
    <property type="entry name" value="Nucleotide-diphospho-sugar transferases"/>
    <property type="match status" value="1"/>
</dbReference>
<accession>A0A0G0NIN7</accession>
<keyword evidence="1" id="KW-0472">Membrane</keyword>
<evidence type="ECO:0000313" key="3">
    <source>
        <dbReference type="EMBL" id="KKQ85754.1"/>
    </source>
</evidence>
<sequence length="238" mass="27343">MNFPKLSYCIPLYNEENYLLSALKRVTTGLEKTVGHNKFEIILVDNGSRDKTPYIINKLKGKHIKAFSIKKRGIGAAYRLAIKNAKYDHIVLSAIDLPFGFTDLNNAHKFWNKHDIIFGSKAHPDSKIYVSLNRRISSIIYRFLLNIFFNLKIKDPQGSIFLKRSKIMKILNKCDSDNAFFTSQLAIYGTIYNLKMIGVGVIMSKKYNRKSKFSLLKDGSAMFISIIREYAKIKKLKS</sequence>